<evidence type="ECO:0008006" key="4">
    <source>
        <dbReference type="Google" id="ProtNLM"/>
    </source>
</evidence>
<accession>A0A1G7K9P8</accession>
<reference evidence="3" key="1">
    <citation type="submission" date="2016-10" db="EMBL/GenBank/DDBJ databases">
        <authorList>
            <person name="Varghese N."/>
            <person name="Submissions S."/>
        </authorList>
    </citation>
    <scope>NUCLEOTIDE SEQUENCE [LARGE SCALE GENOMIC DNA]</scope>
    <source>
        <strain evidence="3">DSM 24729</strain>
    </source>
</reference>
<name>A0A1G7K9P8_9FLAO</name>
<evidence type="ECO:0000313" key="3">
    <source>
        <dbReference type="Proteomes" id="UP000182114"/>
    </source>
</evidence>
<keyword evidence="3" id="KW-1185">Reference proteome</keyword>
<feature type="chain" id="PRO_5010245199" description="Outer membrane protein beta-barrel domain-containing protein" evidence="1">
    <location>
        <begin position="21"/>
        <end position="258"/>
    </location>
</feature>
<sequence>MKTALTLFFLLFCRHPSVLAQAQESFPTHYIGIGLGYSFDHISDQNFSPLHQKGQGLFYTLFYEQRKENILKIALTYGNNSLKSGANDDFTSDHYFVDVGISYLKNLAASDAVTKFYLGGAYGLKITYLDWKDQDAFSYIATNGLSLSGAVKTKINDKQRIGTTVGIPVVQFLSRPPYNGIDEFIIAHQDNPAAIIFNGKLASFESYKAITWNINYSREILAHFNWNVNYDFSLQKVDQEQEYKSISNRISTSVLYKF</sequence>
<dbReference type="EMBL" id="FNBD01000012">
    <property type="protein sequence ID" value="SDF33963.1"/>
    <property type="molecule type" value="Genomic_DNA"/>
</dbReference>
<dbReference type="eggNOG" id="ENOG5030XYB">
    <property type="taxonomic scope" value="Bacteria"/>
</dbReference>
<keyword evidence="1" id="KW-0732">Signal</keyword>
<dbReference type="AlphaFoldDB" id="A0A1G7K9P8"/>
<evidence type="ECO:0000256" key="1">
    <source>
        <dbReference type="SAM" id="SignalP"/>
    </source>
</evidence>
<protein>
    <recommendedName>
        <fullName evidence="4">Outer membrane protein beta-barrel domain-containing protein</fullName>
    </recommendedName>
</protein>
<organism evidence="2 3">
    <name type="scientific">Cellulophaga baltica</name>
    <dbReference type="NCBI Taxonomy" id="76594"/>
    <lineage>
        <taxon>Bacteria</taxon>
        <taxon>Pseudomonadati</taxon>
        <taxon>Bacteroidota</taxon>
        <taxon>Flavobacteriia</taxon>
        <taxon>Flavobacteriales</taxon>
        <taxon>Flavobacteriaceae</taxon>
        <taxon>Cellulophaga</taxon>
    </lineage>
</organism>
<evidence type="ECO:0000313" key="2">
    <source>
        <dbReference type="EMBL" id="SDF33963.1"/>
    </source>
</evidence>
<gene>
    <name evidence="2" type="ORF">SAMN04487992_11210</name>
</gene>
<proteinExistence type="predicted"/>
<dbReference type="RefSeq" id="WP_074539152.1">
    <property type="nucleotide sequence ID" value="NZ_FNBD01000012.1"/>
</dbReference>
<dbReference type="Proteomes" id="UP000182114">
    <property type="component" value="Unassembled WGS sequence"/>
</dbReference>
<feature type="signal peptide" evidence="1">
    <location>
        <begin position="1"/>
        <end position="20"/>
    </location>
</feature>